<dbReference type="Gene3D" id="1.10.8.640">
    <property type="entry name" value="Cytochrome C biogenesis protein"/>
    <property type="match status" value="1"/>
</dbReference>
<dbReference type="Proteomes" id="UP000092649">
    <property type="component" value="Unassembled WGS sequence"/>
</dbReference>
<dbReference type="InterPro" id="IPR038297">
    <property type="entry name" value="CcmH/CycL/NrfF/Ccl2_sf"/>
</dbReference>
<feature type="signal peptide" evidence="8">
    <location>
        <begin position="1"/>
        <end position="17"/>
    </location>
</feature>
<dbReference type="PANTHER" id="PTHR47870">
    <property type="entry name" value="CYTOCHROME C-TYPE BIOGENESIS PROTEIN CCMH"/>
    <property type="match status" value="1"/>
</dbReference>
<evidence type="ECO:0000256" key="6">
    <source>
        <dbReference type="ARBA" id="ARBA00022764"/>
    </source>
</evidence>
<dbReference type="CDD" id="cd16378">
    <property type="entry name" value="CcmH_N"/>
    <property type="match status" value="1"/>
</dbReference>
<dbReference type="GO" id="GO:0005886">
    <property type="term" value="C:plasma membrane"/>
    <property type="evidence" value="ECO:0007669"/>
    <property type="project" value="TreeGrafter"/>
</dbReference>
<dbReference type="GO" id="GO:0042597">
    <property type="term" value="C:periplasmic space"/>
    <property type="evidence" value="ECO:0007669"/>
    <property type="project" value="UniProtKB-SubCell"/>
</dbReference>
<feature type="transmembrane region" description="Helical" evidence="8">
    <location>
        <begin position="102"/>
        <end position="123"/>
    </location>
</feature>
<organism evidence="10 11">
    <name type="scientific">Gallibacterium salpingitidis</name>
    <dbReference type="NCBI Taxonomy" id="505341"/>
    <lineage>
        <taxon>Bacteria</taxon>
        <taxon>Pseudomonadati</taxon>
        <taxon>Pseudomonadota</taxon>
        <taxon>Gammaproteobacteria</taxon>
        <taxon>Pasteurellales</taxon>
        <taxon>Pasteurellaceae</taxon>
        <taxon>Gallibacterium</taxon>
    </lineage>
</organism>
<dbReference type="Pfam" id="PF03918">
    <property type="entry name" value="CcmH"/>
    <property type="match status" value="1"/>
</dbReference>
<dbReference type="InterPro" id="IPR005616">
    <property type="entry name" value="CcmH/CycL/Ccl2/NrfF_N"/>
</dbReference>
<dbReference type="RefSeq" id="WP_066105833.1">
    <property type="nucleotide sequence ID" value="NZ_JTJL01000012.1"/>
</dbReference>
<feature type="chain" id="PRO_5011022715" description="Formate-dependent nitrite reductase complex subunit" evidence="8">
    <location>
        <begin position="18"/>
        <end position="151"/>
    </location>
</feature>
<evidence type="ECO:0000256" key="1">
    <source>
        <dbReference type="ARBA" id="ARBA00004418"/>
    </source>
</evidence>
<evidence type="ECO:0000256" key="2">
    <source>
        <dbReference type="ARBA" id="ARBA00010342"/>
    </source>
</evidence>
<comment type="subcellular location">
    <subcellularLocation>
        <location evidence="1">Periplasm</location>
    </subcellularLocation>
</comment>
<dbReference type="InterPro" id="IPR051263">
    <property type="entry name" value="C-type_cytochrome_biogenesis"/>
</dbReference>
<feature type="domain" description="CcmH/CycL/Ccl2/NrfF N-terminal" evidence="9">
    <location>
        <begin position="7"/>
        <end position="144"/>
    </location>
</feature>
<dbReference type="GO" id="GO:0046872">
    <property type="term" value="F:metal ion binding"/>
    <property type="evidence" value="ECO:0007669"/>
    <property type="project" value="UniProtKB-KW"/>
</dbReference>
<keyword evidence="8" id="KW-1133">Transmembrane helix</keyword>
<sequence length="151" mass="17599">MRFILLLILGFSCFVQAEIVDTFQFNSPEAQQRAIALAKTLRCPQCQNQNLVESNAAVAYDLRLEVYQMVNQGKSNDEIVQTMTERFGDFVRYDPPLTTKTYFLWLLPLLALLIAIFSSIFYLRKRKKNTLLNAEEQQQLKAFLDQQEQHE</sequence>
<dbReference type="EMBL" id="JTJL01000012">
    <property type="protein sequence ID" value="OBW95401.1"/>
    <property type="molecule type" value="Genomic_DNA"/>
</dbReference>
<dbReference type="PANTHER" id="PTHR47870:SF2">
    <property type="entry name" value="FORMATE-DEPENDENT NITRITE REDUCTASE COMPLEX SUBUNIT NRFF"/>
    <property type="match status" value="1"/>
</dbReference>
<evidence type="ECO:0000256" key="5">
    <source>
        <dbReference type="ARBA" id="ARBA00022729"/>
    </source>
</evidence>
<keyword evidence="5 8" id="KW-0732">Signal</keyword>
<evidence type="ECO:0000259" key="9">
    <source>
        <dbReference type="Pfam" id="PF03918"/>
    </source>
</evidence>
<keyword evidence="3 8" id="KW-0349">Heme</keyword>
<keyword evidence="8" id="KW-0812">Transmembrane</keyword>
<gene>
    <name evidence="10" type="ORF">QS62_03265</name>
</gene>
<evidence type="ECO:0000256" key="8">
    <source>
        <dbReference type="RuleBase" id="RU364112"/>
    </source>
</evidence>
<comment type="caution">
    <text evidence="10">The sequence shown here is derived from an EMBL/GenBank/DDBJ whole genome shotgun (WGS) entry which is preliminary data.</text>
</comment>
<dbReference type="AlphaFoldDB" id="A0A1A7P0Y1"/>
<keyword evidence="11" id="KW-1185">Reference proteome</keyword>
<dbReference type="PATRIC" id="fig|505341.3.peg.661"/>
<dbReference type="InterPro" id="IPR017565">
    <property type="entry name" value="For-dep_Cytc_NO2Rdtase_NrfF"/>
</dbReference>
<dbReference type="OrthoDB" id="9804975at2"/>
<protein>
    <recommendedName>
        <fullName evidence="8">Formate-dependent nitrite reductase complex subunit</fullName>
    </recommendedName>
</protein>
<keyword evidence="4 8" id="KW-0479">Metal-binding</keyword>
<proteinExistence type="inferred from homology"/>
<accession>A0A1A7P0Y1</accession>
<reference evidence="10 11" key="1">
    <citation type="submission" date="2014-11" db="EMBL/GenBank/DDBJ databases">
        <title>Pan-genome of Gallibacterium spp.</title>
        <authorList>
            <person name="Kudirkiene E."/>
            <person name="Bojesen A.M."/>
        </authorList>
    </citation>
    <scope>NUCLEOTIDE SEQUENCE [LARGE SCALE GENOMIC DNA]</scope>
    <source>
        <strain evidence="10 11">F150</strain>
    </source>
</reference>
<comment type="similarity">
    <text evidence="2 8">Belongs to the CcmH/CycL/Ccl2/NrfF family.</text>
</comment>
<keyword evidence="6" id="KW-0574">Periplasm</keyword>
<evidence type="ECO:0000313" key="11">
    <source>
        <dbReference type="Proteomes" id="UP000092649"/>
    </source>
</evidence>
<keyword evidence="7 8" id="KW-0408">Iron</keyword>
<evidence type="ECO:0000313" key="10">
    <source>
        <dbReference type="EMBL" id="OBW95401.1"/>
    </source>
</evidence>
<evidence type="ECO:0000256" key="3">
    <source>
        <dbReference type="ARBA" id="ARBA00022617"/>
    </source>
</evidence>
<comment type="function">
    <text evidence="8">Possible subunit of a heme lyase.</text>
</comment>
<keyword evidence="8" id="KW-0472">Membrane</keyword>
<evidence type="ECO:0000256" key="4">
    <source>
        <dbReference type="ARBA" id="ARBA00022723"/>
    </source>
</evidence>
<dbReference type="GO" id="GO:0017004">
    <property type="term" value="P:cytochrome complex assembly"/>
    <property type="evidence" value="ECO:0007669"/>
    <property type="project" value="UniProtKB-ARBA"/>
</dbReference>
<dbReference type="NCBIfam" id="TIGR03147">
    <property type="entry name" value="cyt_nit_nrfF"/>
    <property type="match status" value="1"/>
</dbReference>
<name>A0A1A7P0Y1_9PAST</name>
<evidence type="ECO:0000256" key="7">
    <source>
        <dbReference type="ARBA" id="ARBA00023004"/>
    </source>
</evidence>
<dbReference type="FunFam" id="1.10.8.640:FF:000001">
    <property type="entry name" value="Cytochrome c-type biogenesis protein"/>
    <property type="match status" value="1"/>
</dbReference>